<keyword evidence="3" id="KW-1185">Reference proteome</keyword>
<accession>A0A9J5YXU6</accession>
<reference evidence="2 3" key="1">
    <citation type="submission" date="2020-09" db="EMBL/GenBank/DDBJ databases">
        <title>De no assembly of potato wild relative species, Solanum commersonii.</title>
        <authorList>
            <person name="Cho K."/>
        </authorList>
    </citation>
    <scope>NUCLEOTIDE SEQUENCE [LARGE SCALE GENOMIC DNA]</scope>
    <source>
        <strain evidence="2">LZ3.2</strain>
        <tissue evidence="2">Leaf</tissue>
    </source>
</reference>
<comment type="caution">
    <text evidence="2">The sequence shown here is derived from an EMBL/GenBank/DDBJ whole genome shotgun (WGS) entry which is preliminary data.</text>
</comment>
<evidence type="ECO:0000313" key="3">
    <source>
        <dbReference type="Proteomes" id="UP000824120"/>
    </source>
</evidence>
<dbReference type="AlphaFoldDB" id="A0A9J5YXU6"/>
<evidence type="ECO:0000256" key="1">
    <source>
        <dbReference type="SAM" id="MobiDB-lite"/>
    </source>
</evidence>
<sequence length="127" mass="14454">MYPNLTPTPWRYRGSEEPSPRVQQSKVVMKRKNDSEKTQQLKRKAVQSTHKRNSNNNEIAFEIPQVGSGRCESTQTLPLPRGGRETISEGPLAQVQQIKVVLKKKNNSEENIATKKENSAEHSEKEQ</sequence>
<dbReference type="EMBL" id="JACXVP010000005">
    <property type="protein sequence ID" value="KAG5603908.1"/>
    <property type="molecule type" value="Genomic_DNA"/>
</dbReference>
<organism evidence="2 3">
    <name type="scientific">Solanum commersonii</name>
    <name type="common">Commerson's wild potato</name>
    <name type="synonym">Commerson's nightshade</name>
    <dbReference type="NCBI Taxonomy" id="4109"/>
    <lineage>
        <taxon>Eukaryota</taxon>
        <taxon>Viridiplantae</taxon>
        <taxon>Streptophyta</taxon>
        <taxon>Embryophyta</taxon>
        <taxon>Tracheophyta</taxon>
        <taxon>Spermatophyta</taxon>
        <taxon>Magnoliopsida</taxon>
        <taxon>eudicotyledons</taxon>
        <taxon>Gunneridae</taxon>
        <taxon>Pentapetalae</taxon>
        <taxon>asterids</taxon>
        <taxon>lamiids</taxon>
        <taxon>Solanales</taxon>
        <taxon>Solanaceae</taxon>
        <taxon>Solanoideae</taxon>
        <taxon>Solaneae</taxon>
        <taxon>Solanum</taxon>
    </lineage>
</organism>
<proteinExistence type="predicted"/>
<dbReference type="Proteomes" id="UP000824120">
    <property type="component" value="Chromosome 5"/>
</dbReference>
<protein>
    <submittedName>
        <fullName evidence="2">Uncharacterized protein</fullName>
    </submittedName>
</protein>
<evidence type="ECO:0000313" key="2">
    <source>
        <dbReference type="EMBL" id="KAG5603908.1"/>
    </source>
</evidence>
<feature type="compositionally biased region" description="Basic residues" evidence="1">
    <location>
        <begin position="40"/>
        <end position="53"/>
    </location>
</feature>
<name>A0A9J5YXU6_SOLCO</name>
<feature type="compositionally biased region" description="Basic and acidic residues" evidence="1">
    <location>
        <begin position="106"/>
        <end position="127"/>
    </location>
</feature>
<feature type="region of interest" description="Disordered" evidence="1">
    <location>
        <begin position="1"/>
        <end position="91"/>
    </location>
</feature>
<feature type="region of interest" description="Disordered" evidence="1">
    <location>
        <begin position="104"/>
        <end position="127"/>
    </location>
</feature>
<gene>
    <name evidence="2" type="ORF">H5410_025400</name>
</gene>